<dbReference type="SUPFAM" id="SSF55874">
    <property type="entry name" value="ATPase domain of HSP90 chaperone/DNA topoisomerase II/histidine kinase"/>
    <property type="match status" value="1"/>
</dbReference>
<feature type="domain" description="Response regulatory" evidence="8">
    <location>
        <begin position="613"/>
        <end position="727"/>
    </location>
</feature>
<feature type="transmembrane region" description="Helical" evidence="6">
    <location>
        <begin position="313"/>
        <end position="335"/>
    </location>
</feature>
<dbReference type="InterPro" id="IPR003661">
    <property type="entry name" value="HisK_dim/P_dom"/>
</dbReference>
<dbReference type="Gene3D" id="1.10.287.130">
    <property type="match status" value="1"/>
</dbReference>
<dbReference type="InterPro" id="IPR003594">
    <property type="entry name" value="HATPase_dom"/>
</dbReference>
<sequence length="731" mass="84130">MLVVIALLAMPLSFSQEESRVLADTLTKHRVDTLSDFITQQFFKRNYDKTIEFGELALQLSENENYYKKYAAISSFIGNAYLEIEDSLHAKQVFKRSVEKSIEQNDTIGQLISEIDFANFYALREEQSSKRKAIALYKKSIPLAKKINSTNNLLLLNSNISELYLDLEETQLASIYVKETEKFLDTKNIFEGYLGSTALNKARLLTQQGNYKEAEEYFNSSLKIFEKINYLDGIIDVFNYAVENAALQNDYRKAFNLQAQLDKFELEKYKEDKIEAVQTVTTRFKLEEVKTELQEEKLLSELKEEQARQETTFFWVKIASFILLLFFGFMLYAYIKRRRLLSNLLLKNKQYLEEKERSERLYKARNKLFSNITHELRTPMYGIIGISNLLLEKDTFKSERENLKSLKFSADYLLSLVNNILHFNHLENNGLDTLKVSNFDIRSLVYNVVETSKYLSEDHPNVYDVSIDNSIPNIIRGDEVKLSQILINLVGNASKFTNDGKIWIQLNEISRNSEKIEISFKIKDTGRGMDKHTISNIFETYSPSVNRQNFMGAGLGLPIVKKLLEQQNSSLELESEIGLGTTVSFSLSFGIEEGTNKNSDVLSFDETTFQGLTILVVDDNKINQLVTKKFVERYGANCLIAKSGEEAIEITRNEKLDFILMDINMPEMNGFEAAEIIRSFNKHIPIVALTAVEKEKVMGENSFNLMNDIIIKPYSNNDFLKTVLNNLKLTH</sequence>
<evidence type="ECO:0000256" key="6">
    <source>
        <dbReference type="SAM" id="Phobius"/>
    </source>
</evidence>
<evidence type="ECO:0000259" key="7">
    <source>
        <dbReference type="PROSITE" id="PS50109"/>
    </source>
</evidence>
<dbReference type="PANTHER" id="PTHR45339">
    <property type="entry name" value="HYBRID SIGNAL TRANSDUCTION HISTIDINE KINASE J"/>
    <property type="match status" value="1"/>
</dbReference>
<dbReference type="SMART" id="SM00028">
    <property type="entry name" value="TPR"/>
    <property type="match status" value="3"/>
</dbReference>
<evidence type="ECO:0000313" key="9">
    <source>
        <dbReference type="EMBL" id="MFC7358316.1"/>
    </source>
</evidence>
<dbReference type="Pfam" id="PF02518">
    <property type="entry name" value="HATPase_c"/>
    <property type="match status" value="1"/>
</dbReference>
<dbReference type="InterPro" id="IPR004358">
    <property type="entry name" value="Sig_transdc_His_kin-like_C"/>
</dbReference>
<dbReference type="EMBL" id="JBHTBN010000006">
    <property type="protein sequence ID" value="MFC7358316.1"/>
    <property type="molecule type" value="Genomic_DNA"/>
</dbReference>
<dbReference type="Proteomes" id="UP001596415">
    <property type="component" value="Unassembled WGS sequence"/>
</dbReference>
<dbReference type="PROSITE" id="PS50109">
    <property type="entry name" value="HIS_KIN"/>
    <property type="match status" value="1"/>
</dbReference>
<dbReference type="SUPFAM" id="SSF48452">
    <property type="entry name" value="TPR-like"/>
    <property type="match status" value="1"/>
</dbReference>
<dbReference type="InterPro" id="IPR001789">
    <property type="entry name" value="Sig_transdc_resp-reg_receiver"/>
</dbReference>
<evidence type="ECO:0000313" key="10">
    <source>
        <dbReference type="Proteomes" id="UP001596415"/>
    </source>
</evidence>
<evidence type="ECO:0000256" key="4">
    <source>
        <dbReference type="ARBA" id="ARBA00023012"/>
    </source>
</evidence>
<dbReference type="CDD" id="cd00082">
    <property type="entry name" value="HisKA"/>
    <property type="match status" value="1"/>
</dbReference>
<evidence type="ECO:0000256" key="2">
    <source>
        <dbReference type="ARBA" id="ARBA00012438"/>
    </source>
</evidence>
<dbReference type="InterPro" id="IPR036097">
    <property type="entry name" value="HisK_dim/P_sf"/>
</dbReference>
<reference evidence="10" key="1">
    <citation type="journal article" date="2019" name="Int. J. Syst. Evol. Microbiol.">
        <title>The Global Catalogue of Microorganisms (GCM) 10K type strain sequencing project: providing services to taxonomists for standard genome sequencing and annotation.</title>
        <authorList>
            <consortium name="The Broad Institute Genomics Platform"/>
            <consortium name="The Broad Institute Genome Sequencing Center for Infectious Disease"/>
            <person name="Wu L."/>
            <person name="Ma J."/>
        </authorList>
    </citation>
    <scope>NUCLEOTIDE SEQUENCE [LARGE SCALE GENOMIC DNA]</scope>
    <source>
        <strain evidence="10">CGMCC 1.16306</strain>
    </source>
</reference>
<dbReference type="SUPFAM" id="SSF47384">
    <property type="entry name" value="Homodimeric domain of signal transducing histidine kinase"/>
    <property type="match status" value="1"/>
</dbReference>
<organism evidence="9 10">
    <name type="scientific">Jejudonia soesokkakensis</name>
    <dbReference type="NCBI Taxonomy" id="1323432"/>
    <lineage>
        <taxon>Bacteria</taxon>
        <taxon>Pseudomonadati</taxon>
        <taxon>Bacteroidota</taxon>
        <taxon>Flavobacteriia</taxon>
        <taxon>Flavobacteriales</taxon>
        <taxon>Flavobacteriaceae</taxon>
        <taxon>Jejudonia</taxon>
    </lineage>
</organism>
<dbReference type="Gene3D" id="3.30.565.10">
    <property type="entry name" value="Histidine kinase-like ATPase, C-terminal domain"/>
    <property type="match status" value="1"/>
</dbReference>
<keyword evidence="10" id="KW-1185">Reference proteome</keyword>
<feature type="modified residue" description="4-aspartylphosphate" evidence="5">
    <location>
        <position position="662"/>
    </location>
</feature>
<dbReference type="RefSeq" id="WP_380218275.1">
    <property type="nucleotide sequence ID" value="NZ_JBHTBN010000006.1"/>
</dbReference>
<dbReference type="SMART" id="SM00387">
    <property type="entry name" value="HATPase_c"/>
    <property type="match status" value="1"/>
</dbReference>
<evidence type="ECO:0000259" key="8">
    <source>
        <dbReference type="PROSITE" id="PS50110"/>
    </source>
</evidence>
<keyword evidence="4" id="KW-0902">Two-component regulatory system</keyword>
<dbReference type="InterPro" id="IPR011006">
    <property type="entry name" value="CheY-like_superfamily"/>
</dbReference>
<dbReference type="CDD" id="cd17546">
    <property type="entry name" value="REC_hyHK_CKI1_RcsC-like"/>
    <property type="match status" value="1"/>
</dbReference>
<keyword evidence="6" id="KW-0472">Membrane</keyword>
<dbReference type="InterPro" id="IPR019734">
    <property type="entry name" value="TPR_rpt"/>
</dbReference>
<evidence type="ECO:0000256" key="5">
    <source>
        <dbReference type="PROSITE-ProRule" id="PRU00169"/>
    </source>
</evidence>
<accession>A0ABW2MX14</accession>
<dbReference type="Gene3D" id="3.40.50.2300">
    <property type="match status" value="1"/>
</dbReference>
<keyword evidence="6" id="KW-1133">Transmembrane helix</keyword>
<dbReference type="EC" id="2.7.13.3" evidence="2"/>
<dbReference type="InterPro" id="IPR036890">
    <property type="entry name" value="HATPase_C_sf"/>
</dbReference>
<dbReference type="PRINTS" id="PR00344">
    <property type="entry name" value="BCTRLSENSOR"/>
</dbReference>
<protein>
    <recommendedName>
        <fullName evidence="2">histidine kinase</fullName>
        <ecNumber evidence="2">2.7.13.3</ecNumber>
    </recommendedName>
</protein>
<dbReference type="PANTHER" id="PTHR45339:SF1">
    <property type="entry name" value="HYBRID SIGNAL TRANSDUCTION HISTIDINE KINASE J"/>
    <property type="match status" value="1"/>
</dbReference>
<keyword evidence="3 5" id="KW-0597">Phosphoprotein</keyword>
<comment type="caution">
    <text evidence="9">The sequence shown here is derived from an EMBL/GenBank/DDBJ whole genome shotgun (WGS) entry which is preliminary data.</text>
</comment>
<dbReference type="SMART" id="SM00448">
    <property type="entry name" value="REC"/>
    <property type="match status" value="1"/>
</dbReference>
<proteinExistence type="predicted"/>
<comment type="catalytic activity">
    <reaction evidence="1">
        <text>ATP + protein L-histidine = ADP + protein N-phospho-L-histidine.</text>
        <dbReference type="EC" id="2.7.13.3"/>
    </reaction>
</comment>
<evidence type="ECO:0000256" key="3">
    <source>
        <dbReference type="ARBA" id="ARBA00022553"/>
    </source>
</evidence>
<keyword evidence="6" id="KW-0812">Transmembrane</keyword>
<dbReference type="PROSITE" id="PS50110">
    <property type="entry name" value="RESPONSE_REGULATORY"/>
    <property type="match status" value="1"/>
</dbReference>
<dbReference type="SUPFAM" id="SSF52172">
    <property type="entry name" value="CheY-like"/>
    <property type="match status" value="1"/>
</dbReference>
<gene>
    <name evidence="9" type="ORF">ACFQO1_11505</name>
</gene>
<dbReference type="Gene3D" id="1.25.40.10">
    <property type="entry name" value="Tetratricopeptide repeat domain"/>
    <property type="match status" value="2"/>
</dbReference>
<dbReference type="InterPro" id="IPR011990">
    <property type="entry name" value="TPR-like_helical_dom_sf"/>
</dbReference>
<evidence type="ECO:0000256" key="1">
    <source>
        <dbReference type="ARBA" id="ARBA00000085"/>
    </source>
</evidence>
<feature type="domain" description="Histidine kinase" evidence="7">
    <location>
        <begin position="371"/>
        <end position="591"/>
    </location>
</feature>
<dbReference type="Pfam" id="PF00072">
    <property type="entry name" value="Response_reg"/>
    <property type="match status" value="1"/>
</dbReference>
<name>A0ABW2MX14_9FLAO</name>
<dbReference type="SMART" id="SM00388">
    <property type="entry name" value="HisKA"/>
    <property type="match status" value="1"/>
</dbReference>
<dbReference type="InterPro" id="IPR005467">
    <property type="entry name" value="His_kinase_dom"/>
</dbReference>
<dbReference type="Pfam" id="PF00512">
    <property type="entry name" value="HisKA"/>
    <property type="match status" value="1"/>
</dbReference>